<feature type="domain" description="Ig-like" evidence="3">
    <location>
        <begin position="133"/>
        <end position="229"/>
    </location>
</feature>
<feature type="chain" id="PRO_5017336410" description="Ig-like domain-containing protein" evidence="2">
    <location>
        <begin position="22"/>
        <end position="242"/>
    </location>
</feature>
<dbReference type="InterPro" id="IPR050380">
    <property type="entry name" value="Immune_Resp_Modulators"/>
</dbReference>
<evidence type="ECO:0000313" key="4">
    <source>
        <dbReference type="Ensembl" id="ENSAMXP00000030623.1"/>
    </source>
</evidence>
<dbReference type="CDD" id="cd00099">
    <property type="entry name" value="IgV"/>
    <property type="match status" value="1"/>
</dbReference>
<reference evidence="4" key="4">
    <citation type="submission" date="2025-09" db="UniProtKB">
        <authorList>
            <consortium name="Ensembl"/>
        </authorList>
    </citation>
    <scope>IDENTIFICATION</scope>
</reference>
<keyword evidence="1" id="KW-0393">Immunoglobulin domain</keyword>
<keyword evidence="2" id="KW-0732">Signal</keyword>
<dbReference type="PANTHER" id="PTHR23411">
    <property type="entry name" value="TAPASIN"/>
    <property type="match status" value="1"/>
</dbReference>
<sequence>IGCVSLLIFDLALYLPTLIFAGPPIPTLPLKPGKNVTLSCPLKTSMSIGIVSWYKQNPGEGPNMLLSYSITTPWTVRYAEGLNPHRYVVLARRVSRAHHRLRILTTQENDTATYYCSYSEKSEGQLKPTKLQPPVVQILVPTELQMETSSTAMLTCIIRGLNSNLTAITWKINDTAVAQRSSSSEVFKQPDGTFSALGFYSAPLQDWKSDGVYRCEVKQGGITYFKEVHTKSWDLSSCGGHM</sequence>
<dbReference type="InterPro" id="IPR003597">
    <property type="entry name" value="Ig_C1-set"/>
</dbReference>
<reference evidence="5" key="1">
    <citation type="submission" date="2013-03" db="EMBL/GenBank/DDBJ databases">
        <authorList>
            <person name="Jeffery W."/>
            <person name="Warren W."/>
            <person name="Wilson R.K."/>
        </authorList>
    </citation>
    <scope>NUCLEOTIDE SEQUENCE</scope>
    <source>
        <strain evidence="5">female</strain>
    </source>
</reference>
<dbReference type="Ensembl" id="ENSAMXT00000038386.1">
    <property type="protein sequence ID" value="ENSAMXP00000030623.1"/>
    <property type="gene ID" value="ENSAMXG00000037716.1"/>
</dbReference>
<organism evidence="4 5">
    <name type="scientific">Astyanax mexicanus</name>
    <name type="common">Blind cave fish</name>
    <name type="synonym">Astyanax fasciatus mexicanus</name>
    <dbReference type="NCBI Taxonomy" id="7994"/>
    <lineage>
        <taxon>Eukaryota</taxon>
        <taxon>Metazoa</taxon>
        <taxon>Chordata</taxon>
        <taxon>Craniata</taxon>
        <taxon>Vertebrata</taxon>
        <taxon>Euteleostomi</taxon>
        <taxon>Actinopterygii</taxon>
        <taxon>Neopterygii</taxon>
        <taxon>Teleostei</taxon>
        <taxon>Ostariophysi</taxon>
        <taxon>Characiformes</taxon>
        <taxon>Characoidei</taxon>
        <taxon>Acestrorhamphidae</taxon>
        <taxon>Acestrorhamphinae</taxon>
        <taxon>Astyanax</taxon>
    </lineage>
</organism>
<dbReference type="Pfam" id="PF07686">
    <property type="entry name" value="V-set"/>
    <property type="match status" value="1"/>
</dbReference>
<evidence type="ECO:0000256" key="2">
    <source>
        <dbReference type="SAM" id="SignalP"/>
    </source>
</evidence>
<reference evidence="4" key="3">
    <citation type="submission" date="2025-08" db="UniProtKB">
        <authorList>
            <consortium name="Ensembl"/>
        </authorList>
    </citation>
    <scope>IDENTIFICATION</scope>
</reference>
<dbReference type="InParanoid" id="A0A3B1IKZ5"/>
<dbReference type="SMART" id="SM00409">
    <property type="entry name" value="IG"/>
    <property type="match status" value="2"/>
</dbReference>
<evidence type="ECO:0000256" key="1">
    <source>
        <dbReference type="ARBA" id="ARBA00023319"/>
    </source>
</evidence>
<proteinExistence type="predicted"/>
<dbReference type="Pfam" id="PF07654">
    <property type="entry name" value="C1-set"/>
    <property type="match status" value="1"/>
</dbReference>
<protein>
    <recommendedName>
        <fullName evidence="3">Ig-like domain-containing protein</fullName>
    </recommendedName>
</protein>
<dbReference type="InterPro" id="IPR007110">
    <property type="entry name" value="Ig-like_dom"/>
</dbReference>
<feature type="signal peptide" evidence="2">
    <location>
        <begin position="1"/>
        <end position="21"/>
    </location>
</feature>
<evidence type="ECO:0000259" key="3">
    <source>
        <dbReference type="PROSITE" id="PS50835"/>
    </source>
</evidence>
<dbReference type="InterPro" id="IPR036179">
    <property type="entry name" value="Ig-like_dom_sf"/>
</dbReference>
<dbReference type="SMART" id="SM00407">
    <property type="entry name" value="IGc1"/>
    <property type="match status" value="1"/>
</dbReference>
<dbReference type="Gene3D" id="2.60.40.10">
    <property type="entry name" value="Immunoglobulins"/>
    <property type="match status" value="2"/>
</dbReference>
<dbReference type="GeneTree" id="ENSGT00980000198913"/>
<dbReference type="SUPFAM" id="SSF48726">
    <property type="entry name" value="Immunoglobulin"/>
    <property type="match status" value="2"/>
</dbReference>
<evidence type="ECO:0000313" key="5">
    <source>
        <dbReference type="Proteomes" id="UP000018467"/>
    </source>
</evidence>
<feature type="domain" description="Ig-like" evidence="3">
    <location>
        <begin position="16"/>
        <end position="132"/>
    </location>
</feature>
<dbReference type="InterPro" id="IPR013783">
    <property type="entry name" value="Ig-like_fold"/>
</dbReference>
<dbReference type="PROSITE" id="PS50835">
    <property type="entry name" value="IG_LIKE"/>
    <property type="match status" value="2"/>
</dbReference>
<name>A0A3B1IKZ5_ASTMX</name>
<dbReference type="Bgee" id="ENSAMXG00000037716">
    <property type="expression patterns" value="Expressed in bone element and 10 other cell types or tissues"/>
</dbReference>
<accession>A0A3B1IKZ5</accession>
<dbReference type="SMART" id="SM00406">
    <property type="entry name" value="IGv"/>
    <property type="match status" value="1"/>
</dbReference>
<dbReference type="AlphaFoldDB" id="A0A3B1IKZ5"/>
<reference evidence="5" key="2">
    <citation type="journal article" date="2014" name="Nat. Commun.">
        <title>The cavefish genome reveals candidate genes for eye loss.</title>
        <authorList>
            <person name="McGaugh S.E."/>
            <person name="Gross J.B."/>
            <person name="Aken B."/>
            <person name="Blin M."/>
            <person name="Borowsky R."/>
            <person name="Chalopin D."/>
            <person name="Hinaux H."/>
            <person name="Jeffery W.R."/>
            <person name="Keene A."/>
            <person name="Ma L."/>
            <person name="Minx P."/>
            <person name="Murphy D."/>
            <person name="O'Quin K.E."/>
            <person name="Retaux S."/>
            <person name="Rohner N."/>
            <person name="Searle S.M."/>
            <person name="Stahl B.A."/>
            <person name="Tabin C."/>
            <person name="Volff J.N."/>
            <person name="Yoshizawa M."/>
            <person name="Warren W.C."/>
        </authorList>
    </citation>
    <scope>NUCLEOTIDE SEQUENCE [LARGE SCALE GENOMIC DNA]</scope>
    <source>
        <strain evidence="5">female</strain>
    </source>
</reference>
<dbReference type="InterPro" id="IPR003599">
    <property type="entry name" value="Ig_sub"/>
</dbReference>
<dbReference type="InterPro" id="IPR013106">
    <property type="entry name" value="Ig_V-set"/>
</dbReference>
<keyword evidence="5" id="KW-1185">Reference proteome</keyword>
<dbReference type="Proteomes" id="UP000018467">
    <property type="component" value="Unassembled WGS sequence"/>
</dbReference>